<dbReference type="NCBIfam" id="NF001981">
    <property type="entry name" value="PRK00773.1-1"/>
    <property type="match status" value="1"/>
</dbReference>
<dbReference type="InParanoid" id="G0EEM9"/>
<dbReference type="Gene3D" id="3.10.20.10">
    <property type="match status" value="1"/>
</dbReference>
<comment type="subunit">
    <text evidence="3">Part of the 50S ribosomal subunit. Binds 23S rRNA.</text>
</comment>
<dbReference type="GO" id="GO:0006412">
    <property type="term" value="P:translation"/>
    <property type="evidence" value="ECO:0007669"/>
    <property type="project" value="UniProtKB-UniRule"/>
</dbReference>
<dbReference type="EMBL" id="CP002838">
    <property type="protein sequence ID" value="AEM38851.1"/>
    <property type="molecule type" value="Genomic_DNA"/>
</dbReference>
<dbReference type="GO" id="GO:0070180">
    <property type="term" value="F:large ribosomal subunit rRNA binding"/>
    <property type="evidence" value="ECO:0007669"/>
    <property type="project" value="UniProtKB-UniRule"/>
</dbReference>
<dbReference type="HAMAP" id="MF_00273">
    <property type="entry name" value="Ribosomal_eL20"/>
    <property type="match status" value="1"/>
</dbReference>
<dbReference type="HOGENOM" id="CLU_177460_0_0_2"/>
<keyword evidence="3" id="KW-0694">RNA-binding</keyword>
<sequence length="92" mass="10926">MATSGDVQVKIFRVEGRMLIKHDKFPTWWKFRKEVRALTPEHAIEKVLSEMGSKHRVKRYNIVIESVKEISLDEATDRYVILLSQLKKWVKE</sequence>
<feature type="domain" description="Large ribosomal subunit protein eL20" evidence="4">
    <location>
        <begin position="9"/>
        <end position="68"/>
    </location>
</feature>
<dbReference type="SUPFAM" id="SSF160374">
    <property type="entry name" value="RplX-like"/>
    <property type="match status" value="1"/>
</dbReference>
<dbReference type="RefSeq" id="WP_014026528.1">
    <property type="nucleotide sequence ID" value="NC_015931.1"/>
</dbReference>
<keyword evidence="3" id="KW-0699">rRNA-binding</keyword>
<accession>G0EEM9</accession>
<dbReference type="eggNOG" id="arCOG04175">
    <property type="taxonomic scope" value="Archaea"/>
</dbReference>
<dbReference type="KEGG" id="pfm:Pyrfu_0983"/>
<dbReference type="GeneID" id="11139459"/>
<dbReference type="Proteomes" id="UP000001037">
    <property type="component" value="Chromosome"/>
</dbReference>
<protein>
    <recommendedName>
        <fullName evidence="3">Large ribosomal subunit protein eL20</fullName>
    </recommendedName>
</protein>
<keyword evidence="2 3" id="KW-0687">Ribonucleoprotein</keyword>
<dbReference type="GO" id="GO:0003735">
    <property type="term" value="F:structural constituent of ribosome"/>
    <property type="evidence" value="ECO:0007669"/>
    <property type="project" value="InterPro"/>
</dbReference>
<reference evidence="5 6" key="1">
    <citation type="journal article" date="2011" name="Stand. Genomic Sci.">
        <title>Complete genome sequence of the hyperthermophilic chemolithoautotroph Pyrolobus fumarii type strain (1A).</title>
        <authorList>
            <person name="Anderson I."/>
            <person name="Goker M."/>
            <person name="Nolan M."/>
            <person name="Lucas S."/>
            <person name="Hammon N."/>
            <person name="Deshpande S."/>
            <person name="Cheng J.F."/>
            <person name="Tapia R."/>
            <person name="Han C."/>
            <person name="Goodwin L."/>
            <person name="Pitluck S."/>
            <person name="Huntemann M."/>
            <person name="Liolios K."/>
            <person name="Ivanova N."/>
            <person name="Pagani I."/>
            <person name="Mavromatis K."/>
            <person name="Ovchinikova G."/>
            <person name="Pati A."/>
            <person name="Chen A."/>
            <person name="Palaniappan K."/>
            <person name="Land M."/>
            <person name="Hauser L."/>
            <person name="Brambilla E.M."/>
            <person name="Huber H."/>
            <person name="Yasawong M."/>
            <person name="Rohde M."/>
            <person name="Spring S."/>
            <person name="Abt B."/>
            <person name="Sikorski J."/>
            <person name="Wirth R."/>
            <person name="Detter J.C."/>
            <person name="Woyke T."/>
            <person name="Bristow J."/>
            <person name="Eisen J.A."/>
            <person name="Markowitz V."/>
            <person name="Hugenholtz P."/>
            <person name="Kyrpides N.C."/>
            <person name="Klenk H.P."/>
            <person name="Lapidus A."/>
        </authorList>
    </citation>
    <scope>NUCLEOTIDE SEQUENCE [LARGE SCALE GENOMIC DNA]</scope>
    <source>
        <strain evidence="6">DSM 11204 / 1A</strain>
    </source>
</reference>
<dbReference type="InterPro" id="IPR023573">
    <property type="entry name" value="Ribosomal_eL20_dom"/>
</dbReference>
<proteinExistence type="inferred from homology"/>
<comment type="similarity">
    <text evidence="3">Belongs to the eukaryotic ribosomal protein eL20 family.</text>
</comment>
<organism evidence="5 6">
    <name type="scientific">Pyrolobus fumarii (strain DSM 11204 / 1A)</name>
    <dbReference type="NCBI Taxonomy" id="694429"/>
    <lineage>
        <taxon>Archaea</taxon>
        <taxon>Thermoproteota</taxon>
        <taxon>Thermoprotei</taxon>
        <taxon>Desulfurococcales</taxon>
        <taxon>Pyrodictiaceae</taxon>
        <taxon>Pyrolobus</taxon>
    </lineage>
</organism>
<dbReference type="GO" id="GO:0005840">
    <property type="term" value="C:ribosome"/>
    <property type="evidence" value="ECO:0007669"/>
    <property type="project" value="UniProtKB-KW"/>
</dbReference>
<dbReference type="Pfam" id="PF01775">
    <property type="entry name" value="Ribosomal_L18A"/>
    <property type="match status" value="1"/>
</dbReference>
<dbReference type="GO" id="GO:1990904">
    <property type="term" value="C:ribonucleoprotein complex"/>
    <property type="evidence" value="ECO:0007669"/>
    <property type="project" value="UniProtKB-KW"/>
</dbReference>
<dbReference type="InterPro" id="IPR028877">
    <property type="entry name" value="Ribosomal_eL20"/>
</dbReference>
<evidence type="ECO:0000313" key="6">
    <source>
        <dbReference type="Proteomes" id="UP000001037"/>
    </source>
</evidence>
<gene>
    <name evidence="3" type="primary">rpl18a</name>
    <name evidence="3" type="synonym">rpl20e</name>
    <name evidence="3" type="synonym">rplX</name>
    <name evidence="5" type="ordered locus">Pyrfu_0983</name>
</gene>
<evidence type="ECO:0000313" key="5">
    <source>
        <dbReference type="EMBL" id="AEM38851.1"/>
    </source>
</evidence>
<dbReference type="OrthoDB" id="191241at2157"/>
<dbReference type="AlphaFoldDB" id="G0EEM9"/>
<evidence type="ECO:0000256" key="1">
    <source>
        <dbReference type="ARBA" id="ARBA00022980"/>
    </source>
</evidence>
<evidence type="ECO:0000256" key="3">
    <source>
        <dbReference type="HAMAP-Rule" id="MF_00273"/>
    </source>
</evidence>
<dbReference type="STRING" id="694429.Pyrfu_0983"/>
<keyword evidence="6" id="KW-1185">Reference proteome</keyword>
<name>G0EEM9_PYRF1</name>
<keyword evidence="1 3" id="KW-0689">Ribosomal protein</keyword>
<dbReference type="FunCoup" id="G0EEM9">
    <property type="interactions" value="63"/>
</dbReference>
<evidence type="ECO:0000256" key="2">
    <source>
        <dbReference type="ARBA" id="ARBA00023274"/>
    </source>
</evidence>
<evidence type="ECO:0000259" key="4">
    <source>
        <dbReference type="Pfam" id="PF01775"/>
    </source>
</evidence>